<reference evidence="1" key="1">
    <citation type="journal article" date="2021" name="Proc. Natl. Acad. Sci. U.S.A.">
        <title>A Catalog of Tens of Thousands of Viruses from Human Metagenomes Reveals Hidden Associations with Chronic Diseases.</title>
        <authorList>
            <person name="Tisza M.J."/>
            <person name="Buck C.B."/>
        </authorList>
    </citation>
    <scope>NUCLEOTIDE SEQUENCE</scope>
    <source>
        <strain evidence="1">CtwwN25</strain>
    </source>
</reference>
<evidence type="ECO:0000313" key="1">
    <source>
        <dbReference type="EMBL" id="DAE08613.1"/>
    </source>
</evidence>
<sequence length="219" mass="25396">MKKYELSMLSLKSIDEDIEFLKDINNGLVFSPQGKDIKLSFNVIEEGKELYKYKYTSLEYAIAELIALSNHYYKDTHVFGPIHIAIDSESIDIDMVINVKHKIDQITDYISNLKHVLNDRTCAIEKVNSSNNEKFYLPMSVQAITLYRGSEIYAEQIDGARKTEDVYDLIKALEYYSNEGFREVLTPLPTYEVVEKLNRVVFSDIIRLSRNKPIKYLTV</sequence>
<name>A0A8S5PQ10_9CAUD</name>
<accession>A0A8S5PQ10</accession>
<proteinExistence type="predicted"/>
<protein>
    <submittedName>
        <fullName evidence="1">Uncharacterized protein</fullName>
    </submittedName>
</protein>
<organism evidence="1">
    <name type="scientific">Myoviridae sp. ctwwN25</name>
    <dbReference type="NCBI Taxonomy" id="2825209"/>
    <lineage>
        <taxon>Viruses</taxon>
        <taxon>Duplodnaviria</taxon>
        <taxon>Heunggongvirae</taxon>
        <taxon>Uroviricota</taxon>
        <taxon>Caudoviricetes</taxon>
    </lineage>
</organism>
<dbReference type="EMBL" id="BK015472">
    <property type="protein sequence ID" value="DAE08613.1"/>
    <property type="molecule type" value="Genomic_DNA"/>
</dbReference>